<dbReference type="EC" id="2.7.1.180" evidence="1 10"/>
<keyword evidence="4 10" id="KW-0808">Transferase</keyword>
<reference evidence="12" key="1">
    <citation type="submission" date="2020-04" db="EMBL/GenBank/DDBJ databases">
        <authorList>
            <person name="Zhang T."/>
        </authorList>
    </citation>
    <scope>NUCLEOTIDE SEQUENCE</scope>
    <source>
        <strain evidence="12">HKST-UBA15</strain>
    </source>
</reference>
<comment type="catalytic activity">
    <reaction evidence="9 10">
        <text>L-threonyl-[protein] + FAD = FMN-L-threonyl-[protein] + AMP + H(+)</text>
        <dbReference type="Rhea" id="RHEA:36847"/>
        <dbReference type="Rhea" id="RHEA-COMP:11060"/>
        <dbReference type="Rhea" id="RHEA-COMP:11061"/>
        <dbReference type="ChEBI" id="CHEBI:15378"/>
        <dbReference type="ChEBI" id="CHEBI:30013"/>
        <dbReference type="ChEBI" id="CHEBI:57692"/>
        <dbReference type="ChEBI" id="CHEBI:74257"/>
        <dbReference type="ChEBI" id="CHEBI:456215"/>
        <dbReference type="EC" id="2.7.1.180"/>
    </reaction>
</comment>
<keyword evidence="6 10" id="KW-0274">FAD</keyword>
<evidence type="ECO:0000256" key="9">
    <source>
        <dbReference type="ARBA" id="ARBA00048540"/>
    </source>
</evidence>
<comment type="caution">
    <text evidence="12">The sequence shown here is derived from an EMBL/GenBank/DDBJ whole genome shotgun (WGS) entry which is preliminary data.</text>
</comment>
<dbReference type="PANTHER" id="PTHR30040">
    <property type="entry name" value="THIAMINE BIOSYNTHESIS LIPOPROTEIN APBE"/>
    <property type="match status" value="1"/>
</dbReference>
<dbReference type="GO" id="GO:0046872">
    <property type="term" value="F:metal ion binding"/>
    <property type="evidence" value="ECO:0007669"/>
    <property type="project" value="UniProtKB-UniRule"/>
</dbReference>
<dbReference type="SUPFAM" id="SSF143631">
    <property type="entry name" value="ApbE-like"/>
    <property type="match status" value="1"/>
</dbReference>
<evidence type="ECO:0000313" key="13">
    <source>
        <dbReference type="Proteomes" id="UP000745577"/>
    </source>
</evidence>
<feature type="binding site" evidence="11">
    <location>
        <position position="273"/>
    </location>
    <ligand>
        <name>Mg(2+)</name>
        <dbReference type="ChEBI" id="CHEBI:18420"/>
    </ligand>
</feature>
<keyword evidence="3 10" id="KW-0285">Flavoprotein</keyword>
<keyword evidence="7 10" id="KW-0460">Magnesium</keyword>
<keyword evidence="5 10" id="KW-0479">Metal-binding</keyword>
<dbReference type="PANTHER" id="PTHR30040:SF2">
    <property type="entry name" value="FAD:PROTEIN FMN TRANSFERASE"/>
    <property type="match status" value="1"/>
</dbReference>
<gene>
    <name evidence="12" type="ORF">KC675_00285</name>
</gene>
<evidence type="ECO:0000256" key="7">
    <source>
        <dbReference type="ARBA" id="ARBA00022842"/>
    </source>
</evidence>
<evidence type="ECO:0000256" key="10">
    <source>
        <dbReference type="PIRNR" id="PIRNR006268"/>
    </source>
</evidence>
<proteinExistence type="inferred from homology"/>
<name>A0A955I5U7_9BACT</name>
<evidence type="ECO:0000256" key="2">
    <source>
        <dbReference type="ARBA" id="ARBA00016337"/>
    </source>
</evidence>
<dbReference type="GO" id="GO:0016740">
    <property type="term" value="F:transferase activity"/>
    <property type="evidence" value="ECO:0007669"/>
    <property type="project" value="UniProtKB-UniRule"/>
</dbReference>
<dbReference type="AlphaFoldDB" id="A0A955I5U7"/>
<evidence type="ECO:0000256" key="6">
    <source>
        <dbReference type="ARBA" id="ARBA00022827"/>
    </source>
</evidence>
<evidence type="ECO:0000256" key="4">
    <source>
        <dbReference type="ARBA" id="ARBA00022679"/>
    </source>
</evidence>
<dbReference type="Proteomes" id="UP000745577">
    <property type="component" value="Unassembled WGS sequence"/>
</dbReference>
<evidence type="ECO:0000256" key="8">
    <source>
        <dbReference type="ARBA" id="ARBA00031306"/>
    </source>
</evidence>
<evidence type="ECO:0000256" key="5">
    <source>
        <dbReference type="ARBA" id="ARBA00022723"/>
    </source>
</evidence>
<feature type="binding site" evidence="11">
    <location>
        <position position="157"/>
    </location>
    <ligand>
        <name>Mg(2+)</name>
        <dbReference type="ChEBI" id="CHEBI:18420"/>
    </ligand>
</feature>
<protein>
    <recommendedName>
        <fullName evidence="2 10">FAD:protein FMN transferase</fullName>
        <ecNumber evidence="1 10">2.7.1.180</ecNumber>
    </recommendedName>
    <alternativeName>
        <fullName evidence="8 10">Flavin transferase</fullName>
    </alternativeName>
</protein>
<organism evidence="12 13">
    <name type="scientific">Candidatus Dojkabacteria bacterium</name>
    <dbReference type="NCBI Taxonomy" id="2099670"/>
    <lineage>
        <taxon>Bacteria</taxon>
        <taxon>Candidatus Dojkabacteria</taxon>
    </lineage>
</organism>
<dbReference type="InterPro" id="IPR003374">
    <property type="entry name" value="ApbE-like_sf"/>
</dbReference>
<evidence type="ECO:0000256" key="3">
    <source>
        <dbReference type="ARBA" id="ARBA00022630"/>
    </source>
</evidence>
<dbReference type="InterPro" id="IPR024932">
    <property type="entry name" value="ApbE"/>
</dbReference>
<dbReference type="Pfam" id="PF02424">
    <property type="entry name" value="ApbE"/>
    <property type="match status" value="1"/>
</dbReference>
<dbReference type="EMBL" id="JAGQLL010000003">
    <property type="protein sequence ID" value="MCA9379600.1"/>
    <property type="molecule type" value="Genomic_DNA"/>
</dbReference>
<evidence type="ECO:0000256" key="1">
    <source>
        <dbReference type="ARBA" id="ARBA00011955"/>
    </source>
</evidence>
<reference evidence="12" key="2">
    <citation type="journal article" date="2021" name="Microbiome">
        <title>Successional dynamics and alternative stable states in a saline activated sludge microbial community over 9 years.</title>
        <authorList>
            <person name="Wang Y."/>
            <person name="Ye J."/>
            <person name="Ju F."/>
            <person name="Liu L."/>
            <person name="Boyd J.A."/>
            <person name="Deng Y."/>
            <person name="Parks D.H."/>
            <person name="Jiang X."/>
            <person name="Yin X."/>
            <person name="Woodcroft B.J."/>
            <person name="Tyson G.W."/>
            <person name="Hugenholtz P."/>
            <person name="Polz M.F."/>
            <person name="Zhang T."/>
        </authorList>
    </citation>
    <scope>NUCLEOTIDE SEQUENCE</scope>
    <source>
        <strain evidence="12">HKST-UBA15</strain>
    </source>
</reference>
<evidence type="ECO:0000313" key="12">
    <source>
        <dbReference type="EMBL" id="MCA9379600.1"/>
    </source>
</evidence>
<dbReference type="PIRSF" id="PIRSF006268">
    <property type="entry name" value="ApbE"/>
    <property type="match status" value="1"/>
</dbReference>
<sequence>MLLRKIEQEKVFMNTIIRITLFSDKPTIYTQEKIQDAFGCFDQVVKKYTRFSPKSELSVLNNSGGKPMKVSAELFMLIEYMLELANQTNGSYDPTIIDLLETYGYDQKSNFESLGDPNLFNKIQKLIKIRPHFSTIKLDKNNLTIELAKRQRLDLGSVGKGYAIDLAYDLLEEFPSFMINAGGDIRVKGPKPDGGVWEIGLQRTQPPNKRVIGEELIGKIQITKGSLCGSGGWARKVKFFHHLLNPKTGMPINSISQTFTYAKTAMEADAWATILFTLGIKGLKLLEEQSISGLVVGNDGSISYTGDIFSKV</sequence>
<comment type="similarity">
    <text evidence="10">Belongs to the ApbE family.</text>
</comment>
<accession>A0A955I5U7</accession>
<evidence type="ECO:0000256" key="11">
    <source>
        <dbReference type="PIRSR" id="PIRSR006268-2"/>
    </source>
</evidence>
<feature type="binding site" evidence="11">
    <location>
        <position position="269"/>
    </location>
    <ligand>
        <name>Mg(2+)</name>
        <dbReference type="ChEBI" id="CHEBI:18420"/>
    </ligand>
</feature>
<dbReference type="Gene3D" id="3.10.520.10">
    <property type="entry name" value="ApbE-like domains"/>
    <property type="match status" value="1"/>
</dbReference>
<comment type="cofactor">
    <cofactor evidence="11">
        <name>Mg(2+)</name>
        <dbReference type="ChEBI" id="CHEBI:18420"/>
    </cofactor>
    <cofactor evidence="11">
        <name>Mn(2+)</name>
        <dbReference type="ChEBI" id="CHEBI:29035"/>
    </cofactor>
    <text evidence="11">Magnesium. Can also use manganese.</text>
</comment>